<evidence type="ECO:0008006" key="3">
    <source>
        <dbReference type="Google" id="ProtNLM"/>
    </source>
</evidence>
<dbReference type="SUPFAM" id="SSF48371">
    <property type="entry name" value="ARM repeat"/>
    <property type="match status" value="1"/>
</dbReference>
<dbReference type="OrthoDB" id="10029550at2759"/>
<reference evidence="1" key="1">
    <citation type="submission" date="2021-02" db="EMBL/GenBank/DDBJ databases">
        <authorList>
            <person name="Nowell W R."/>
        </authorList>
    </citation>
    <scope>NUCLEOTIDE SEQUENCE</scope>
</reference>
<name>A0A814PRM5_ADIRI</name>
<dbReference type="InterPro" id="IPR014825">
    <property type="entry name" value="DNA_alkylation"/>
</dbReference>
<gene>
    <name evidence="1" type="ORF">EDS130_LOCUS20434</name>
</gene>
<evidence type="ECO:0000313" key="2">
    <source>
        <dbReference type="Proteomes" id="UP000663852"/>
    </source>
</evidence>
<protein>
    <recommendedName>
        <fullName evidence="3">DNA alkylation repair protein</fullName>
    </recommendedName>
</protein>
<evidence type="ECO:0000313" key="1">
    <source>
        <dbReference type="EMBL" id="CAF1109587.1"/>
    </source>
</evidence>
<dbReference type="AlphaFoldDB" id="A0A814PRM5"/>
<dbReference type="Proteomes" id="UP000663852">
    <property type="component" value="Unassembled WGS sequence"/>
</dbReference>
<dbReference type="CDD" id="cd06561">
    <property type="entry name" value="AlkD_like"/>
    <property type="match status" value="1"/>
</dbReference>
<dbReference type="EMBL" id="CAJNOJ010000100">
    <property type="protein sequence ID" value="CAF1109587.1"/>
    <property type="molecule type" value="Genomic_DNA"/>
</dbReference>
<sequence length="278" mass="32235">MFQLHILVRHFHQRSILQNHKLLIQRLLRRENMSTGTAEDVKAALAEQADSKRIPVLQRFFKSGEGEYAHGDVFIGVRVPDNRLVAKRFSTLSLIEIDQLLNSPIHEHRQSALFILVYRYLAASRPSTRDDKLRGELSSFYVKALKRGRVNNWDLIDASAEHLLGDYLQDQSRQLLYDLASSSQLWERRAAIIATFAFIKRKDGSTTFDLAKQLLHDREPLMHKAVGWMLRETGKRISKKVLTTFLDQHAAHMPRIMLSYAIEHLSAKQRTHYRSLKI</sequence>
<dbReference type="PANTHER" id="PTHR34070:SF1">
    <property type="entry name" value="DNA ALKYLATION REPAIR PROTEIN"/>
    <property type="match status" value="1"/>
</dbReference>
<dbReference type="Gene3D" id="1.25.10.90">
    <property type="match status" value="1"/>
</dbReference>
<dbReference type="Pfam" id="PF08713">
    <property type="entry name" value="DNA_alkylation"/>
    <property type="match status" value="1"/>
</dbReference>
<organism evidence="1 2">
    <name type="scientific">Adineta ricciae</name>
    <name type="common">Rotifer</name>
    <dbReference type="NCBI Taxonomy" id="249248"/>
    <lineage>
        <taxon>Eukaryota</taxon>
        <taxon>Metazoa</taxon>
        <taxon>Spiralia</taxon>
        <taxon>Gnathifera</taxon>
        <taxon>Rotifera</taxon>
        <taxon>Eurotatoria</taxon>
        <taxon>Bdelloidea</taxon>
        <taxon>Adinetida</taxon>
        <taxon>Adinetidae</taxon>
        <taxon>Adineta</taxon>
    </lineage>
</organism>
<accession>A0A814PRM5</accession>
<comment type="caution">
    <text evidence="1">The sequence shown here is derived from an EMBL/GenBank/DDBJ whole genome shotgun (WGS) entry which is preliminary data.</text>
</comment>
<dbReference type="PANTHER" id="PTHR34070">
    <property type="entry name" value="ARMADILLO-TYPE FOLD"/>
    <property type="match status" value="1"/>
</dbReference>
<dbReference type="InterPro" id="IPR016024">
    <property type="entry name" value="ARM-type_fold"/>
</dbReference>
<proteinExistence type="predicted"/>